<dbReference type="GO" id="GO:0005886">
    <property type="term" value="C:plasma membrane"/>
    <property type="evidence" value="ECO:0007669"/>
    <property type="project" value="UniProtKB-SubCell"/>
</dbReference>
<dbReference type="OrthoDB" id="6496035at2"/>
<comment type="similarity">
    <text evidence="2">Belongs to the binding-protein-dependent transport system permease family. CysTW subfamily.</text>
</comment>
<keyword evidence="4" id="KW-1003">Cell membrane</keyword>
<dbReference type="Pfam" id="PF00528">
    <property type="entry name" value="BPD_transp_1"/>
    <property type="match status" value="1"/>
</dbReference>
<evidence type="ECO:0000256" key="3">
    <source>
        <dbReference type="ARBA" id="ARBA00022448"/>
    </source>
</evidence>
<organism evidence="10 11">
    <name type="scientific">Nakamurella antarctica</name>
    <dbReference type="NCBI Taxonomy" id="1902245"/>
    <lineage>
        <taxon>Bacteria</taxon>
        <taxon>Bacillati</taxon>
        <taxon>Actinomycetota</taxon>
        <taxon>Actinomycetes</taxon>
        <taxon>Nakamurellales</taxon>
        <taxon>Nakamurellaceae</taxon>
        <taxon>Nakamurella</taxon>
    </lineage>
</organism>
<feature type="transmembrane region" description="Helical" evidence="8">
    <location>
        <begin position="12"/>
        <end position="36"/>
    </location>
</feature>
<keyword evidence="6 8" id="KW-1133">Transmembrane helix</keyword>
<accession>A0A3G8ZP15</accession>
<keyword evidence="11" id="KW-1185">Reference proteome</keyword>
<evidence type="ECO:0000259" key="9">
    <source>
        <dbReference type="PROSITE" id="PS50928"/>
    </source>
</evidence>
<dbReference type="KEGG" id="nak:EH165_12695"/>
<keyword evidence="7 8" id="KW-0472">Membrane</keyword>
<feature type="transmembrane region" description="Helical" evidence="8">
    <location>
        <begin position="242"/>
        <end position="262"/>
    </location>
</feature>
<dbReference type="EMBL" id="CP034170">
    <property type="protein sequence ID" value="AZI58868.1"/>
    <property type="molecule type" value="Genomic_DNA"/>
</dbReference>
<dbReference type="RefSeq" id="WP_124799772.1">
    <property type="nucleotide sequence ID" value="NZ_CP034170.1"/>
</dbReference>
<evidence type="ECO:0000256" key="5">
    <source>
        <dbReference type="ARBA" id="ARBA00022692"/>
    </source>
</evidence>
<name>A0A3G8ZP15_9ACTN</name>
<reference evidence="10 11" key="2">
    <citation type="submission" date="2018-12" db="EMBL/GenBank/DDBJ databases">
        <title>Nakamurella antarcticus sp. nov., isolated from Antarctica South Shetland Islands soil.</title>
        <authorList>
            <person name="Peng F."/>
        </authorList>
    </citation>
    <scope>NUCLEOTIDE SEQUENCE [LARGE SCALE GENOMIC DNA]</scope>
    <source>
        <strain evidence="10 11">S14-144</strain>
    </source>
</reference>
<feature type="domain" description="ABC transmembrane type-1" evidence="9">
    <location>
        <begin position="70"/>
        <end position="263"/>
    </location>
</feature>
<feature type="transmembrane region" description="Helical" evidence="8">
    <location>
        <begin position="198"/>
        <end position="222"/>
    </location>
</feature>
<reference evidence="10 11" key="1">
    <citation type="submission" date="2018-11" db="EMBL/GenBank/DDBJ databases">
        <authorList>
            <person name="Da X."/>
        </authorList>
    </citation>
    <scope>NUCLEOTIDE SEQUENCE [LARGE SCALE GENOMIC DNA]</scope>
    <source>
        <strain evidence="10 11">S14-144</strain>
    </source>
</reference>
<dbReference type="PANTHER" id="PTHR43848">
    <property type="entry name" value="PUTRESCINE TRANSPORT SYSTEM PERMEASE PROTEIN POTI"/>
    <property type="match status" value="1"/>
</dbReference>
<comment type="subcellular location">
    <subcellularLocation>
        <location evidence="1 8">Cell membrane</location>
        <topology evidence="1 8">Multi-pass membrane protein</topology>
    </subcellularLocation>
</comment>
<feature type="transmembrane region" description="Helical" evidence="8">
    <location>
        <begin position="107"/>
        <end position="129"/>
    </location>
</feature>
<evidence type="ECO:0000313" key="11">
    <source>
        <dbReference type="Proteomes" id="UP000268084"/>
    </source>
</evidence>
<evidence type="ECO:0000256" key="4">
    <source>
        <dbReference type="ARBA" id="ARBA00022475"/>
    </source>
</evidence>
<feature type="transmembrane region" description="Helical" evidence="8">
    <location>
        <begin position="135"/>
        <end position="158"/>
    </location>
</feature>
<dbReference type="SUPFAM" id="SSF161098">
    <property type="entry name" value="MetI-like"/>
    <property type="match status" value="1"/>
</dbReference>
<sequence>MATNTLGLSRRFTLGLRIFVIAVVLYLYLPLLLVMVNSLNPSKTFAFPPTGVTFKWWSAAWNSDGLLEAIWTSVKAGIGATVIALLLGTATAFAVQRYKFFGRSTISFLVVLPIALPGIVTGIALNAAFRNVLGPFGIGLGLTTVIIGHATFCVVVVFNNVQARLRRMNASLTEASGDLGATGWQTFRLVTFPGVRSALLAGGLLAFGLSFDEIVVTTFTSSPDVQTLPLWIFANLFRPNQAPVINVVAVVLIVVAVLPVWLSQKVGDGAASGRF</sequence>
<evidence type="ECO:0000256" key="7">
    <source>
        <dbReference type="ARBA" id="ARBA00023136"/>
    </source>
</evidence>
<dbReference type="PANTHER" id="PTHR43848:SF2">
    <property type="entry name" value="PUTRESCINE TRANSPORT SYSTEM PERMEASE PROTEIN POTI"/>
    <property type="match status" value="1"/>
</dbReference>
<evidence type="ECO:0000256" key="1">
    <source>
        <dbReference type="ARBA" id="ARBA00004651"/>
    </source>
</evidence>
<protein>
    <submittedName>
        <fullName evidence="10">ABC transporter permease</fullName>
    </submittedName>
</protein>
<proteinExistence type="inferred from homology"/>
<dbReference type="Gene3D" id="1.10.3720.10">
    <property type="entry name" value="MetI-like"/>
    <property type="match status" value="1"/>
</dbReference>
<dbReference type="GO" id="GO:0055085">
    <property type="term" value="P:transmembrane transport"/>
    <property type="evidence" value="ECO:0007669"/>
    <property type="project" value="InterPro"/>
</dbReference>
<dbReference type="InterPro" id="IPR051789">
    <property type="entry name" value="Bact_Polyamine_Transport"/>
</dbReference>
<evidence type="ECO:0000313" key="10">
    <source>
        <dbReference type="EMBL" id="AZI58868.1"/>
    </source>
</evidence>
<dbReference type="InterPro" id="IPR000515">
    <property type="entry name" value="MetI-like"/>
</dbReference>
<dbReference type="InterPro" id="IPR035906">
    <property type="entry name" value="MetI-like_sf"/>
</dbReference>
<dbReference type="AlphaFoldDB" id="A0A3G8ZP15"/>
<gene>
    <name evidence="10" type="ORF">EH165_12695</name>
</gene>
<dbReference type="Proteomes" id="UP000268084">
    <property type="component" value="Chromosome"/>
</dbReference>
<dbReference type="CDD" id="cd06261">
    <property type="entry name" value="TM_PBP2"/>
    <property type="match status" value="1"/>
</dbReference>
<evidence type="ECO:0000256" key="8">
    <source>
        <dbReference type="RuleBase" id="RU363032"/>
    </source>
</evidence>
<feature type="transmembrane region" description="Helical" evidence="8">
    <location>
        <begin position="76"/>
        <end position="95"/>
    </location>
</feature>
<dbReference type="PROSITE" id="PS50928">
    <property type="entry name" value="ABC_TM1"/>
    <property type="match status" value="1"/>
</dbReference>
<keyword evidence="3 8" id="KW-0813">Transport</keyword>
<keyword evidence="5 8" id="KW-0812">Transmembrane</keyword>
<evidence type="ECO:0000256" key="2">
    <source>
        <dbReference type="ARBA" id="ARBA00007069"/>
    </source>
</evidence>
<evidence type="ECO:0000256" key="6">
    <source>
        <dbReference type="ARBA" id="ARBA00022989"/>
    </source>
</evidence>